<keyword evidence="4" id="KW-0410">Iron transport</keyword>
<dbReference type="GO" id="GO:0006826">
    <property type="term" value="P:iron ion transport"/>
    <property type="evidence" value="ECO:0007669"/>
    <property type="project" value="UniProtKB-KW"/>
</dbReference>
<keyword evidence="8 12" id="KW-0798">TonB box</keyword>
<feature type="domain" description="TonB-dependent receptor plug" evidence="15">
    <location>
        <begin position="53"/>
        <end position="155"/>
    </location>
</feature>
<dbReference type="InterPro" id="IPR000531">
    <property type="entry name" value="Beta-barrel_TonB"/>
</dbReference>
<keyword evidence="5 11" id="KW-0812">Transmembrane</keyword>
<keyword evidence="17" id="KW-1185">Reference proteome</keyword>
<reference evidence="16" key="1">
    <citation type="submission" date="2020-01" db="EMBL/GenBank/DDBJ databases">
        <title>Muricauda ochracea sp. nov., isolated from a tidal flat of Garorim bay in Korea.</title>
        <authorList>
            <person name="Kim D."/>
            <person name="Yoo Y."/>
            <person name="Kim J.-J."/>
        </authorList>
    </citation>
    <scope>NUCLEOTIDE SEQUENCE</scope>
    <source>
        <strain evidence="16">JGD-17</strain>
    </source>
</reference>
<evidence type="ECO:0000256" key="5">
    <source>
        <dbReference type="ARBA" id="ARBA00022692"/>
    </source>
</evidence>
<evidence type="ECO:0000313" key="17">
    <source>
        <dbReference type="Proteomes" id="UP000667650"/>
    </source>
</evidence>
<evidence type="ECO:0000256" key="8">
    <source>
        <dbReference type="ARBA" id="ARBA00023077"/>
    </source>
</evidence>
<gene>
    <name evidence="16" type="ORF">GTQ34_08370</name>
</gene>
<evidence type="ECO:0000313" key="16">
    <source>
        <dbReference type="EMBL" id="NAY91930.1"/>
    </source>
</evidence>
<comment type="subcellular location">
    <subcellularLocation>
        <location evidence="1 11">Cell outer membrane</location>
        <topology evidence="1 11">Multi-pass membrane protein</topology>
    </subcellularLocation>
</comment>
<dbReference type="InterPro" id="IPR036942">
    <property type="entry name" value="Beta-barrel_TonB_sf"/>
</dbReference>
<dbReference type="EMBL" id="JAAABI010000002">
    <property type="protein sequence ID" value="NAY91930.1"/>
    <property type="molecule type" value="Genomic_DNA"/>
</dbReference>
<evidence type="ECO:0000259" key="14">
    <source>
        <dbReference type="Pfam" id="PF00593"/>
    </source>
</evidence>
<feature type="domain" description="TonB-dependent receptor-like beta-barrel" evidence="14">
    <location>
        <begin position="229"/>
        <end position="650"/>
    </location>
</feature>
<keyword evidence="9 11" id="KW-0472">Membrane</keyword>
<dbReference type="GO" id="GO:0009279">
    <property type="term" value="C:cell outer membrane"/>
    <property type="evidence" value="ECO:0007669"/>
    <property type="project" value="UniProtKB-SubCell"/>
</dbReference>
<dbReference type="PANTHER" id="PTHR32552">
    <property type="entry name" value="FERRICHROME IRON RECEPTOR-RELATED"/>
    <property type="match status" value="1"/>
</dbReference>
<keyword evidence="2 11" id="KW-0813">Transport</keyword>
<dbReference type="PANTHER" id="PTHR32552:SF81">
    <property type="entry name" value="TONB-DEPENDENT OUTER MEMBRANE RECEPTOR"/>
    <property type="match status" value="1"/>
</dbReference>
<keyword evidence="10 11" id="KW-0998">Cell outer membrane</keyword>
<dbReference type="InterPro" id="IPR012910">
    <property type="entry name" value="Plug_dom"/>
</dbReference>
<evidence type="ECO:0000256" key="11">
    <source>
        <dbReference type="PROSITE-ProRule" id="PRU01360"/>
    </source>
</evidence>
<comment type="caution">
    <text evidence="16">The sequence shown here is derived from an EMBL/GenBank/DDBJ whole genome shotgun (WGS) entry which is preliminary data.</text>
</comment>
<dbReference type="RefSeq" id="WP_166523325.1">
    <property type="nucleotide sequence ID" value="NZ_JAAABI010000002.1"/>
</dbReference>
<dbReference type="InterPro" id="IPR039426">
    <property type="entry name" value="TonB-dep_rcpt-like"/>
</dbReference>
<evidence type="ECO:0000259" key="15">
    <source>
        <dbReference type="Pfam" id="PF07715"/>
    </source>
</evidence>
<feature type="signal peptide" evidence="13">
    <location>
        <begin position="1"/>
        <end position="24"/>
    </location>
</feature>
<dbReference type="Pfam" id="PF07715">
    <property type="entry name" value="Plug"/>
    <property type="match status" value="1"/>
</dbReference>
<evidence type="ECO:0000256" key="2">
    <source>
        <dbReference type="ARBA" id="ARBA00022448"/>
    </source>
</evidence>
<evidence type="ECO:0000256" key="3">
    <source>
        <dbReference type="ARBA" id="ARBA00022452"/>
    </source>
</evidence>
<dbReference type="AlphaFoldDB" id="A0A964WXD0"/>
<keyword evidence="7" id="KW-0406">Ion transport</keyword>
<protein>
    <submittedName>
        <fullName evidence="16">TonB-dependent receptor</fullName>
    </submittedName>
</protein>
<evidence type="ECO:0000256" key="10">
    <source>
        <dbReference type="ARBA" id="ARBA00023237"/>
    </source>
</evidence>
<sequence>MPESNLRSLLGFLLLLLSGNVALAQQTQQDSITQLDEIILLEEITPKKATGITASSTINTQTFERFNPTDIPSAINQISGIYVLSGALNTNRITIRGVGARTPFGTDKLRLYFNGIPVTNGTGFSTIEAFDLENLGSLEVIKGPKGTAYGANLGGAILLNTKLAPEGSTRFVNNFTVGSFNMFKNNLSFSHQEKKFGIKVSYNHLETDGFRQNNRFVRDGLLVNSHVALSSKSTLGFLLNYIDYTAQIPSSISATDFREDPRRAAANWLAARGFEANRYTLAGVYHHYELSNKLKNTTSVFYTYLDHDEPRPFNILEEFTNGFGMRSVFNGDWGQANYTLGGELYKDEYEWSTFRNLFRDRDGDGSFKGDQISDNKEFRTQLNLFGTITYPLSSKFSAQLGLNVNKTDYDFRDLFNTGPENTSAERDFDPIVLPSFGLRYMFDQGQLHANISRGFSSPSLEETLTPDGIINPDIAQETGTSYELGSIFNFLNRKLRVAATLYRMDIQNLLVAQRVGEDQFVGRNAGETRHQGLELDAKYRLLVDKTLVIAPYVSYTLNDHKFVDFVDGDNDFSGNPLTGVPKHRISSGIDVVHKQGFRANLTHLFVDDIPLTDANTLRSEAFNVFNARLSYGIPAANRFSLGVNVGVNNLFNTRFAQSVLINAVGFGGSEPRYFYPGNARNYYGGIRLQYRL</sequence>
<organism evidence="16 17">
    <name type="scientific">Flagellimonas ochracea</name>
    <dbReference type="NCBI Taxonomy" id="2696472"/>
    <lineage>
        <taxon>Bacteria</taxon>
        <taxon>Pseudomonadati</taxon>
        <taxon>Bacteroidota</taxon>
        <taxon>Flavobacteriia</taxon>
        <taxon>Flavobacteriales</taxon>
        <taxon>Flavobacteriaceae</taxon>
        <taxon>Flagellimonas</taxon>
    </lineage>
</organism>
<evidence type="ECO:0000256" key="12">
    <source>
        <dbReference type="RuleBase" id="RU003357"/>
    </source>
</evidence>
<dbReference type="PROSITE" id="PS52016">
    <property type="entry name" value="TONB_DEPENDENT_REC_3"/>
    <property type="match status" value="1"/>
</dbReference>
<keyword evidence="6" id="KW-0408">Iron</keyword>
<keyword evidence="13" id="KW-0732">Signal</keyword>
<evidence type="ECO:0000256" key="9">
    <source>
        <dbReference type="ARBA" id="ARBA00023136"/>
    </source>
</evidence>
<dbReference type="InterPro" id="IPR037066">
    <property type="entry name" value="Plug_dom_sf"/>
</dbReference>
<evidence type="ECO:0000256" key="7">
    <source>
        <dbReference type="ARBA" id="ARBA00023065"/>
    </source>
</evidence>
<evidence type="ECO:0000256" key="13">
    <source>
        <dbReference type="SAM" id="SignalP"/>
    </source>
</evidence>
<proteinExistence type="inferred from homology"/>
<dbReference type="Gene3D" id="2.40.170.20">
    <property type="entry name" value="TonB-dependent receptor, beta-barrel domain"/>
    <property type="match status" value="1"/>
</dbReference>
<dbReference type="Proteomes" id="UP000667650">
    <property type="component" value="Unassembled WGS sequence"/>
</dbReference>
<dbReference type="SUPFAM" id="SSF56935">
    <property type="entry name" value="Porins"/>
    <property type="match status" value="1"/>
</dbReference>
<keyword evidence="3 11" id="KW-1134">Transmembrane beta strand</keyword>
<dbReference type="Pfam" id="PF00593">
    <property type="entry name" value="TonB_dep_Rec_b-barrel"/>
    <property type="match status" value="1"/>
</dbReference>
<name>A0A964WXD0_9FLAO</name>
<evidence type="ECO:0000256" key="4">
    <source>
        <dbReference type="ARBA" id="ARBA00022496"/>
    </source>
</evidence>
<evidence type="ECO:0000256" key="1">
    <source>
        <dbReference type="ARBA" id="ARBA00004571"/>
    </source>
</evidence>
<feature type="chain" id="PRO_5036855599" evidence="13">
    <location>
        <begin position="25"/>
        <end position="692"/>
    </location>
</feature>
<evidence type="ECO:0000256" key="6">
    <source>
        <dbReference type="ARBA" id="ARBA00023004"/>
    </source>
</evidence>
<accession>A0A964WXD0</accession>
<comment type="similarity">
    <text evidence="11 12">Belongs to the TonB-dependent receptor family.</text>
</comment>
<keyword evidence="16" id="KW-0675">Receptor</keyword>
<dbReference type="Gene3D" id="2.170.130.10">
    <property type="entry name" value="TonB-dependent receptor, plug domain"/>
    <property type="match status" value="1"/>
</dbReference>